<sequence>MALAGCSDLIEDYDEDDGPEEENGDGEQVEDVDHENPEGELEVVSPDDGDEVTSPVEIEMDVEDFELQAVEDDDGDDDEADAPDDGAGHLHVIVDEGCVDPGYLIPLEDGYHHLSEGETETELDLEPGEYDLCAQAGDDQHNAYDMTDELSIEIVEEDADTDDESETDDDGGTGTGDGDDDGNDEN</sequence>
<feature type="domain" description="DUF4399" evidence="2">
    <location>
        <begin position="84"/>
        <end position="154"/>
    </location>
</feature>
<evidence type="ECO:0000313" key="4">
    <source>
        <dbReference type="Proteomes" id="UP000198882"/>
    </source>
</evidence>
<feature type="region of interest" description="Disordered" evidence="1">
    <location>
        <begin position="1"/>
        <end position="53"/>
    </location>
</feature>
<protein>
    <recommendedName>
        <fullName evidence="2">DUF4399 domain-containing protein</fullName>
    </recommendedName>
</protein>
<dbReference type="EMBL" id="FNFE01000001">
    <property type="protein sequence ID" value="SDJ61859.1"/>
    <property type="molecule type" value="Genomic_DNA"/>
</dbReference>
<feature type="compositionally biased region" description="Acidic residues" evidence="1">
    <location>
        <begin position="9"/>
        <end position="51"/>
    </location>
</feature>
<evidence type="ECO:0000259" key="2">
    <source>
        <dbReference type="Pfam" id="PF14347"/>
    </source>
</evidence>
<gene>
    <name evidence="3" type="ORF">SAMN04515672_1201</name>
</gene>
<reference evidence="4" key="1">
    <citation type="submission" date="2016-10" db="EMBL/GenBank/DDBJ databases">
        <authorList>
            <person name="Varghese N."/>
            <person name="Submissions S."/>
        </authorList>
    </citation>
    <scope>NUCLEOTIDE SEQUENCE [LARGE SCALE GENOMIC DNA]</scope>
    <source>
        <strain evidence="4">B4,CECT 8067,JCM 17497</strain>
    </source>
</reference>
<proteinExistence type="predicted"/>
<name>A0A1G8V7B3_9EURY</name>
<keyword evidence="4" id="KW-1185">Reference proteome</keyword>
<organism evidence="3 4">
    <name type="scientific">Natronorubrum texcoconense</name>
    <dbReference type="NCBI Taxonomy" id="1095776"/>
    <lineage>
        <taxon>Archaea</taxon>
        <taxon>Methanobacteriati</taxon>
        <taxon>Methanobacteriota</taxon>
        <taxon>Stenosarchaea group</taxon>
        <taxon>Halobacteria</taxon>
        <taxon>Halobacteriales</taxon>
        <taxon>Natrialbaceae</taxon>
        <taxon>Natronorubrum</taxon>
    </lineage>
</organism>
<dbReference type="InterPro" id="IPR025512">
    <property type="entry name" value="DUF4399"/>
</dbReference>
<feature type="region of interest" description="Disordered" evidence="1">
    <location>
        <begin position="153"/>
        <end position="186"/>
    </location>
</feature>
<evidence type="ECO:0000313" key="3">
    <source>
        <dbReference type="EMBL" id="SDJ61859.1"/>
    </source>
</evidence>
<dbReference type="Pfam" id="PF14347">
    <property type="entry name" value="DUF4399"/>
    <property type="match status" value="1"/>
</dbReference>
<dbReference type="AlphaFoldDB" id="A0A1G8V7B3"/>
<accession>A0A1G8V7B3</accession>
<dbReference type="Proteomes" id="UP000198882">
    <property type="component" value="Unassembled WGS sequence"/>
</dbReference>
<evidence type="ECO:0000256" key="1">
    <source>
        <dbReference type="SAM" id="MobiDB-lite"/>
    </source>
</evidence>